<accession>A0A931I386</accession>
<dbReference type="Proteomes" id="UP000631694">
    <property type="component" value="Unassembled WGS sequence"/>
</dbReference>
<protein>
    <recommendedName>
        <fullName evidence="1">DUF7674 domain-containing protein</fullName>
    </recommendedName>
</protein>
<comment type="caution">
    <text evidence="2">The sequence shown here is derived from an EMBL/GenBank/DDBJ whole genome shotgun (WGS) entry which is preliminary data.</text>
</comment>
<gene>
    <name evidence="2" type="ORF">I5731_14420</name>
</gene>
<dbReference type="EMBL" id="JADZLT010000052">
    <property type="protein sequence ID" value="MBH0239022.1"/>
    <property type="molecule type" value="Genomic_DNA"/>
</dbReference>
<organism evidence="2 3">
    <name type="scientific">Methylobrevis albus</name>
    <dbReference type="NCBI Taxonomy" id="2793297"/>
    <lineage>
        <taxon>Bacteria</taxon>
        <taxon>Pseudomonadati</taxon>
        <taxon>Pseudomonadota</taxon>
        <taxon>Alphaproteobacteria</taxon>
        <taxon>Hyphomicrobiales</taxon>
        <taxon>Pleomorphomonadaceae</taxon>
        <taxon>Methylobrevis</taxon>
    </lineage>
</organism>
<evidence type="ECO:0000313" key="2">
    <source>
        <dbReference type="EMBL" id="MBH0239022.1"/>
    </source>
</evidence>
<feature type="domain" description="DUF7674" evidence="1">
    <location>
        <begin position="10"/>
        <end position="126"/>
    </location>
</feature>
<dbReference type="InterPro" id="IPR056091">
    <property type="entry name" value="DUF7674"/>
</dbReference>
<reference evidence="2" key="1">
    <citation type="submission" date="2020-12" db="EMBL/GenBank/DDBJ databases">
        <title>Methylobrevis albus sp. nov., isolated from fresh water lack sediment.</title>
        <authorList>
            <person name="Zou Q."/>
        </authorList>
    </citation>
    <scope>NUCLEOTIDE SEQUENCE</scope>
    <source>
        <strain evidence="2">L22</strain>
    </source>
</reference>
<dbReference type="AlphaFoldDB" id="A0A931I386"/>
<dbReference type="Pfam" id="PF24722">
    <property type="entry name" value="DUF7674"/>
    <property type="match status" value="1"/>
</dbReference>
<sequence length="136" mass="15495">MAPITRDHMIETLLVADPSFHPHWTEFLAEWVDEPEPPIYVALGSLARHILECLEAGSSERLDAIFAVVERWHVDGDHFVREAATIGLLETLQNHTAESEVTLAAVKSRLGPESRRWWDKLDRFWQGDAHALAFDD</sequence>
<evidence type="ECO:0000259" key="1">
    <source>
        <dbReference type="Pfam" id="PF24722"/>
    </source>
</evidence>
<keyword evidence="3" id="KW-1185">Reference proteome</keyword>
<name>A0A931I386_9HYPH</name>
<proteinExistence type="predicted"/>
<evidence type="ECO:0000313" key="3">
    <source>
        <dbReference type="Proteomes" id="UP000631694"/>
    </source>
</evidence>
<dbReference type="RefSeq" id="WP_197312100.1">
    <property type="nucleotide sequence ID" value="NZ_JADZLT010000052.1"/>
</dbReference>